<proteinExistence type="predicted"/>
<dbReference type="Pfam" id="PF20339">
    <property type="entry name" value="DUF6634"/>
    <property type="match status" value="1"/>
</dbReference>
<dbReference type="InterPro" id="IPR046574">
    <property type="entry name" value="DUF6634"/>
</dbReference>
<dbReference type="GeneID" id="29523113"/>
<name>A0ABY8HRG8_ENSAD</name>
<gene>
    <name evidence="1" type="ORF">P4B07_33405</name>
</gene>
<reference evidence="1 2" key="1">
    <citation type="submission" date="2023-03" db="EMBL/GenBank/DDBJ databases">
        <title>Comparative genome and transcriptome analysis combination mining strategies for increasing vitamin B12 production of Ensifer adhaerens strain.</title>
        <authorList>
            <person name="Yongheng L."/>
        </authorList>
    </citation>
    <scope>NUCLEOTIDE SEQUENCE [LARGE SCALE GENOMIC DNA]</scope>
    <source>
        <strain evidence="1 2">Casida A-T305</strain>
        <plasmid evidence="1 2">unnamedB</plasmid>
    </source>
</reference>
<dbReference type="EMBL" id="CP121310">
    <property type="protein sequence ID" value="WFP94698.1"/>
    <property type="molecule type" value="Genomic_DNA"/>
</dbReference>
<accession>A0ABY8HRG8</accession>
<dbReference type="Proteomes" id="UP001214094">
    <property type="component" value="Plasmid unnamedB"/>
</dbReference>
<sequence>MPHTFTDADTLARLAHDIRQASSEKFTPTLLANAPILDEFALVYSSALGLSGIVSGHPRISDGHRCVTTQVFYLDVEQGVARTVNRWYRLGRPHGAEGQ</sequence>
<evidence type="ECO:0000313" key="2">
    <source>
        <dbReference type="Proteomes" id="UP001214094"/>
    </source>
</evidence>
<organism evidence="1 2">
    <name type="scientific">Ensifer adhaerens</name>
    <name type="common">Sinorhizobium morelense</name>
    <dbReference type="NCBI Taxonomy" id="106592"/>
    <lineage>
        <taxon>Bacteria</taxon>
        <taxon>Pseudomonadati</taxon>
        <taxon>Pseudomonadota</taxon>
        <taxon>Alphaproteobacteria</taxon>
        <taxon>Hyphomicrobiales</taxon>
        <taxon>Rhizobiaceae</taxon>
        <taxon>Sinorhizobium/Ensifer group</taxon>
        <taxon>Ensifer</taxon>
    </lineage>
</organism>
<protein>
    <recommendedName>
        <fullName evidence="3">SnoaL-like domain-containing protein</fullName>
    </recommendedName>
</protein>
<geneLocation type="plasmid" evidence="1 2">
    <name>unnamedB</name>
</geneLocation>
<evidence type="ECO:0000313" key="1">
    <source>
        <dbReference type="EMBL" id="WFP94698.1"/>
    </source>
</evidence>
<evidence type="ECO:0008006" key="3">
    <source>
        <dbReference type="Google" id="ProtNLM"/>
    </source>
</evidence>
<keyword evidence="2" id="KW-1185">Reference proteome</keyword>
<keyword evidence="1" id="KW-0614">Plasmid</keyword>
<dbReference type="RefSeq" id="WP_034799033.1">
    <property type="nucleotide sequence ID" value="NZ_CP015882.1"/>
</dbReference>